<sequence length="94" mass="10817">MTMYKDGTDGRWYGVLPVILTRVIEVLDPEDRIGNDTHQTESFIGYKSPYGSVSVSQWFESKTHTEQPIEWWEAKGFTVTVDSAMDKLREGKWG</sequence>
<accession>W8NNM1</accession>
<evidence type="ECO:0000313" key="1">
    <source>
        <dbReference type="EMBL" id="AHL18540.1"/>
    </source>
</evidence>
<dbReference type="KEGG" id="vg:18938381"/>
<reference evidence="1 2" key="1">
    <citation type="journal article" date="2014" name="Arch. Virol.">
        <title>Complete genome sequence of a novel phage, vB_MoxS-ISF9, infecting methylotrophic Microbacterium: first report of a virulent Microbacterium phage.</title>
        <authorList>
            <person name="Zamani I."/>
            <person name="Bouzari M."/>
            <person name="Emtiazi G."/>
            <person name="Ghasemi S.M."/>
            <person name="Chang H.I."/>
        </authorList>
    </citation>
    <scope>NUCLEOTIDE SEQUENCE [LARGE SCALE GENOMIC DNA]</scope>
</reference>
<organism evidence="1 2">
    <name type="scientific">Microbacterium phage vB_MoxS-ISF9</name>
    <dbReference type="NCBI Taxonomy" id="1458670"/>
    <lineage>
        <taxon>Viruses</taxon>
        <taxon>Duplodnaviria</taxon>
        <taxon>Heunggongvirae</taxon>
        <taxon>Uroviricota</taxon>
        <taxon>Caudoviricetes</taxon>
        <taxon>Farahnazvirus</taxon>
        <taxon>Farahnazvirus ISF9</taxon>
    </lineage>
</organism>
<dbReference type="EMBL" id="KJ173786">
    <property type="protein sequence ID" value="AHL18540.1"/>
    <property type="molecule type" value="Genomic_DNA"/>
</dbReference>
<name>W8NNM1_9CAUD</name>
<keyword evidence="2" id="KW-1185">Reference proteome</keyword>
<dbReference type="GeneID" id="18938381"/>
<dbReference type="Proteomes" id="UP000019700">
    <property type="component" value="Genome"/>
</dbReference>
<evidence type="ECO:0000313" key="2">
    <source>
        <dbReference type="Proteomes" id="UP000019700"/>
    </source>
</evidence>
<dbReference type="RefSeq" id="YP_009021515.1">
    <property type="nucleotide sequence ID" value="NC_023859.1"/>
</dbReference>
<protein>
    <submittedName>
        <fullName evidence="1">Uncharacterized protein</fullName>
    </submittedName>
</protein>
<gene>
    <name evidence="1" type="ORF">ISF9_070</name>
</gene>
<proteinExistence type="predicted"/>